<dbReference type="Proteomes" id="UP000642070">
    <property type="component" value="Unassembled WGS sequence"/>
</dbReference>
<accession>A0A917TAZ8</accession>
<organism evidence="4 5">
    <name type="scientific">Dactylosporangium sucinum</name>
    <dbReference type="NCBI Taxonomy" id="1424081"/>
    <lineage>
        <taxon>Bacteria</taxon>
        <taxon>Bacillati</taxon>
        <taxon>Actinomycetota</taxon>
        <taxon>Actinomycetes</taxon>
        <taxon>Micromonosporales</taxon>
        <taxon>Micromonosporaceae</taxon>
        <taxon>Dactylosporangium</taxon>
    </lineage>
</organism>
<comment type="function">
    <text evidence="1">Catalyzes the hydrolysis of futalosine (FL) to dehypoxanthine futalosine (DHFL) and hypoxanthine, a step in the biosynthesis of menaquinone (MK, vitamin K2).</text>
</comment>
<keyword evidence="1" id="KW-0474">Menaquinone biosynthesis</keyword>
<protein>
    <recommendedName>
        <fullName evidence="1 2">Futalosine hydrolase</fullName>
        <shortName evidence="1">FL hydrolase</shortName>
        <ecNumber evidence="1 2">3.2.2.26</ecNumber>
    </recommendedName>
    <alternativeName>
        <fullName evidence="1">Futalosine nucleosidase</fullName>
    </alternativeName>
    <alternativeName>
        <fullName evidence="1">Menaquinone biosynthetic enzyme MqnB</fullName>
    </alternativeName>
</protein>
<name>A0A917TAZ8_9ACTN</name>
<dbReference type="NCBIfam" id="TIGR03664">
    <property type="entry name" value="fut_nucase"/>
    <property type="match status" value="1"/>
</dbReference>
<dbReference type="EC" id="3.2.2.26" evidence="1 2"/>
<evidence type="ECO:0000313" key="5">
    <source>
        <dbReference type="Proteomes" id="UP000642070"/>
    </source>
</evidence>
<evidence type="ECO:0000256" key="2">
    <source>
        <dbReference type="NCBIfam" id="TIGR03664"/>
    </source>
</evidence>
<dbReference type="PANTHER" id="PTHR46832:SF2">
    <property type="entry name" value="FUTALOSINE HYDROLASE"/>
    <property type="match status" value="1"/>
</dbReference>
<dbReference type="GO" id="GO:0009116">
    <property type="term" value="P:nucleoside metabolic process"/>
    <property type="evidence" value="ECO:0007669"/>
    <property type="project" value="InterPro"/>
</dbReference>
<proteinExistence type="inferred from homology"/>
<dbReference type="GO" id="GO:0008930">
    <property type="term" value="F:methylthioadenosine nucleosidase activity"/>
    <property type="evidence" value="ECO:0007669"/>
    <property type="project" value="TreeGrafter"/>
</dbReference>
<feature type="domain" description="Nucleoside phosphorylase" evidence="3">
    <location>
        <begin position="40"/>
        <end position="207"/>
    </location>
</feature>
<evidence type="ECO:0000256" key="1">
    <source>
        <dbReference type="HAMAP-Rule" id="MF_00991"/>
    </source>
</evidence>
<reference evidence="4" key="1">
    <citation type="journal article" date="2014" name="Int. J. Syst. Evol. Microbiol.">
        <title>Complete genome sequence of Corynebacterium casei LMG S-19264T (=DSM 44701T), isolated from a smear-ripened cheese.</title>
        <authorList>
            <consortium name="US DOE Joint Genome Institute (JGI-PGF)"/>
            <person name="Walter F."/>
            <person name="Albersmeier A."/>
            <person name="Kalinowski J."/>
            <person name="Ruckert C."/>
        </authorList>
    </citation>
    <scope>NUCLEOTIDE SEQUENCE</scope>
    <source>
        <strain evidence="4">JCM 19831</strain>
    </source>
</reference>
<dbReference type="GO" id="GO:0008782">
    <property type="term" value="F:adenosylhomocysteine nucleosidase activity"/>
    <property type="evidence" value="ECO:0007669"/>
    <property type="project" value="TreeGrafter"/>
</dbReference>
<dbReference type="RefSeq" id="WP_190249087.1">
    <property type="nucleotide sequence ID" value="NZ_BMPI01000006.1"/>
</dbReference>
<reference evidence="4" key="2">
    <citation type="submission" date="2020-09" db="EMBL/GenBank/DDBJ databases">
        <authorList>
            <person name="Sun Q."/>
            <person name="Ohkuma M."/>
        </authorList>
    </citation>
    <scope>NUCLEOTIDE SEQUENCE</scope>
    <source>
        <strain evidence="4">JCM 19831</strain>
    </source>
</reference>
<dbReference type="GO" id="GO:0009234">
    <property type="term" value="P:menaquinone biosynthetic process"/>
    <property type="evidence" value="ECO:0007669"/>
    <property type="project" value="UniProtKB-UniRule"/>
</dbReference>
<dbReference type="HAMAP" id="MF_00991">
    <property type="entry name" value="MqnB"/>
    <property type="match status" value="1"/>
</dbReference>
<comment type="caution">
    <text evidence="4">The sequence shown here is derived from an EMBL/GenBank/DDBJ whole genome shotgun (WGS) entry which is preliminary data.</text>
</comment>
<dbReference type="PANTHER" id="PTHR46832">
    <property type="entry name" value="5'-METHYLTHIOADENOSINE/S-ADENOSYLHOMOCYSTEINE NUCLEOSIDASE"/>
    <property type="match status" value="1"/>
</dbReference>
<sequence>MRELLGYGRTLVVTAVDAERDTVLAGLGLGSQPPDALEAGAPVVVVAAGVGPAAAAAVTAQFLTAAVHDGTPFDLVLSAGIAGGFAGRVEIGGLAVATESIAADLGAAGPDGFQSVDELGFGTARLDADPALLRALRLALPEAVGGPILTVATVTGTAAAKETVEKRHPDAVAEAMEGFGVATAARLWPATAFGELRTISNAVGPRDRAAWRIPQALETLRDAFATLSGR</sequence>
<dbReference type="Pfam" id="PF01048">
    <property type="entry name" value="PNP_UDP_1"/>
    <property type="match status" value="1"/>
</dbReference>
<dbReference type="InterPro" id="IPR019963">
    <property type="entry name" value="FL_hydrolase_MqnB"/>
</dbReference>
<comment type="pathway">
    <text evidence="1">Quinol/quinone metabolism; menaquinone biosynthesis.</text>
</comment>
<dbReference type="InterPro" id="IPR000845">
    <property type="entry name" value="Nucleoside_phosphorylase_d"/>
</dbReference>
<keyword evidence="5" id="KW-1185">Reference proteome</keyword>
<dbReference type="GO" id="GO:0005829">
    <property type="term" value="C:cytosol"/>
    <property type="evidence" value="ECO:0007669"/>
    <property type="project" value="TreeGrafter"/>
</dbReference>
<dbReference type="GO" id="GO:0019284">
    <property type="term" value="P:L-methionine salvage from S-adenosylmethionine"/>
    <property type="evidence" value="ECO:0007669"/>
    <property type="project" value="TreeGrafter"/>
</dbReference>
<dbReference type="CDD" id="cd17766">
    <property type="entry name" value="futalosine_nucleosidase_MqnB"/>
    <property type="match status" value="1"/>
</dbReference>
<dbReference type="NCBIfam" id="NF006087">
    <property type="entry name" value="PRK08236.1"/>
    <property type="match status" value="1"/>
</dbReference>
<gene>
    <name evidence="1 4" type="primary">mqnB</name>
    <name evidence="4" type="ORF">GCM10007977_016040</name>
</gene>
<dbReference type="EMBL" id="BMPI01000006">
    <property type="protein sequence ID" value="GGM15673.1"/>
    <property type="molecule type" value="Genomic_DNA"/>
</dbReference>
<dbReference type="InterPro" id="IPR035994">
    <property type="entry name" value="Nucleoside_phosphorylase_sf"/>
</dbReference>
<dbReference type="Gene3D" id="3.40.50.1580">
    <property type="entry name" value="Nucleoside phosphorylase domain"/>
    <property type="match status" value="1"/>
</dbReference>
<keyword evidence="1 4" id="KW-0378">Hydrolase</keyword>
<evidence type="ECO:0000313" key="4">
    <source>
        <dbReference type="EMBL" id="GGM15673.1"/>
    </source>
</evidence>
<evidence type="ECO:0000259" key="3">
    <source>
        <dbReference type="Pfam" id="PF01048"/>
    </source>
</evidence>
<dbReference type="SUPFAM" id="SSF53167">
    <property type="entry name" value="Purine and uridine phosphorylases"/>
    <property type="match status" value="1"/>
</dbReference>
<comment type="similarity">
    <text evidence="1">Belongs to the PNP/UDP phosphorylase family. Futalosine hydrolase subfamily.</text>
</comment>
<dbReference type="AlphaFoldDB" id="A0A917TAZ8"/>
<comment type="catalytic activity">
    <reaction evidence="1">
        <text>futalosine + H2O = dehypoxanthine futalosine + hypoxanthine</text>
        <dbReference type="Rhea" id="RHEA:25904"/>
        <dbReference type="ChEBI" id="CHEBI:15377"/>
        <dbReference type="ChEBI" id="CHEBI:17368"/>
        <dbReference type="ChEBI" id="CHEBI:58863"/>
        <dbReference type="ChEBI" id="CHEBI:58864"/>
        <dbReference type="EC" id="3.2.2.26"/>
    </reaction>
</comment>